<dbReference type="InterPro" id="IPR016181">
    <property type="entry name" value="Acyl_CoA_acyltransferase"/>
</dbReference>
<name>A0AAD7F986_9AGAR</name>
<dbReference type="Gene3D" id="3.40.630.30">
    <property type="match status" value="1"/>
</dbReference>
<dbReference type="AlphaFoldDB" id="A0AAD7F986"/>
<organism evidence="4 5">
    <name type="scientific">Roridomyces roridus</name>
    <dbReference type="NCBI Taxonomy" id="1738132"/>
    <lineage>
        <taxon>Eukaryota</taxon>
        <taxon>Fungi</taxon>
        <taxon>Dikarya</taxon>
        <taxon>Basidiomycota</taxon>
        <taxon>Agaricomycotina</taxon>
        <taxon>Agaricomycetes</taxon>
        <taxon>Agaricomycetidae</taxon>
        <taxon>Agaricales</taxon>
        <taxon>Marasmiineae</taxon>
        <taxon>Mycenaceae</taxon>
        <taxon>Roridomyces</taxon>
    </lineage>
</organism>
<dbReference type="PANTHER" id="PTHR13947:SF37">
    <property type="entry name" value="LD18367P"/>
    <property type="match status" value="1"/>
</dbReference>
<dbReference type="PROSITE" id="PS51186">
    <property type="entry name" value="GNAT"/>
    <property type="match status" value="1"/>
</dbReference>
<evidence type="ECO:0000256" key="2">
    <source>
        <dbReference type="SAM" id="Phobius"/>
    </source>
</evidence>
<accession>A0AAD7F986</accession>
<sequence>MGRQANDANPLPNQTSYYVRPCRPSDSPQIRALFLEAFATGEGSVASVGRRRFLTQPASLIAYLLGGMGLGVGFVSGPSARGRWTGALICTAAIALFAGVRYYITREMLAFCDGVMREDLGDIGEYYRAPAMFWVAVQPKENEGEEQVIGGVGLDYSPEKDAKTAHVRRMIVSPNHRRRGIAGQLMQVLIDYADSIPTLRDLDLETSDLQPGARRMYEGLGWRVFAEERAGNFLGTVVIRQFRRTVGGA</sequence>
<dbReference type="CDD" id="cd04301">
    <property type="entry name" value="NAT_SF"/>
    <property type="match status" value="1"/>
</dbReference>
<evidence type="ECO:0000256" key="1">
    <source>
        <dbReference type="ARBA" id="ARBA00022679"/>
    </source>
</evidence>
<dbReference type="SUPFAM" id="SSF55729">
    <property type="entry name" value="Acyl-CoA N-acyltransferases (Nat)"/>
    <property type="match status" value="1"/>
</dbReference>
<keyword evidence="2" id="KW-0812">Transmembrane</keyword>
<evidence type="ECO:0000259" key="3">
    <source>
        <dbReference type="PROSITE" id="PS51186"/>
    </source>
</evidence>
<dbReference type="Proteomes" id="UP001221142">
    <property type="component" value="Unassembled WGS sequence"/>
</dbReference>
<reference evidence="4" key="1">
    <citation type="submission" date="2023-03" db="EMBL/GenBank/DDBJ databases">
        <title>Massive genome expansion in bonnet fungi (Mycena s.s.) driven by repeated elements and novel gene families across ecological guilds.</title>
        <authorList>
            <consortium name="Lawrence Berkeley National Laboratory"/>
            <person name="Harder C.B."/>
            <person name="Miyauchi S."/>
            <person name="Viragh M."/>
            <person name="Kuo A."/>
            <person name="Thoen E."/>
            <person name="Andreopoulos B."/>
            <person name="Lu D."/>
            <person name="Skrede I."/>
            <person name="Drula E."/>
            <person name="Henrissat B."/>
            <person name="Morin E."/>
            <person name="Kohler A."/>
            <person name="Barry K."/>
            <person name="LaButti K."/>
            <person name="Morin E."/>
            <person name="Salamov A."/>
            <person name="Lipzen A."/>
            <person name="Mereny Z."/>
            <person name="Hegedus B."/>
            <person name="Baldrian P."/>
            <person name="Stursova M."/>
            <person name="Weitz H."/>
            <person name="Taylor A."/>
            <person name="Grigoriev I.V."/>
            <person name="Nagy L.G."/>
            <person name="Martin F."/>
            <person name="Kauserud H."/>
        </authorList>
    </citation>
    <scope>NUCLEOTIDE SEQUENCE</scope>
    <source>
        <strain evidence="4">9284</strain>
    </source>
</reference>
<evidence type="ECO:0000313" key="5">
    <source>
        <dbReference type="Proteomes" id="UP001221142"/>
    </source>
</evidence>
<feature type="transmembrane region" description="Helical" evidence="2">
    <location>
        <begin position="84"/>
        <end position="104"/>
    </location>
</feature>
<protein>
    <submittedName>
        <fullName evidence="4">Acyl-CoA N-acyltransferase</fullName>
    </submittedName>
</protein>
<feature type="transmembrane region" description="Helical" evidence="2">
    <location>
        <begin position="60"/>
        <end position="78"/>
    </location>
</feature>
<dbReference type="InterPro" id="IPR050769">
    <property type="entry name" value="NAT_camello-type"/>
</dbReference>
<dbReference type="InterPro" id="IPR000182">
    <property type="entry name" value="GNAT_dom"/>
</dbReference>
<keyword evidence="1" id="KW-0808">Transferase</keyword>
<keyword evidence="2" id="KW-0472">Membrane</keyword>
<evidence type="ECO:0000313" key="4">
    <source>
        <dbReference type="EMBL" id="KAJ7610115.1"/>
    </source>
</evidence>
<dbReference type="EMBL" id="JARKIF010000036">
    <property type="protein sequence ID" value="KAJ7610115.1"/>
    <property type="molecule type" value="Genomic_DNA"/>
</dbReference>
<feature type="domain" description="N-acetyltransferase" evidence="3">
    <location>
        <begin position="98"/>
        <end position="244"/>
    </location>
</feature>
<dbReference type="GO" id="GO:0008080">
    <property type="term" value="F:N-acetyltransferase activity"/>
    <property type="evidence" value="ECO:0007669"/>
    <property type="project" value="InterPro"/>
</dbReference>
<dbReference type="Pfam" id="PF00583">
    <property type="entry name" value="Acetyltransf_1"/>
    <property type="match status" value="1"/>
</dbReference>
<keyword evidence="5" id="KW-1185">Reference proteome</keyword>
<comment type="caution">
    <text evidence="4">The sequence shown here is derived from an EMBL/GenBank/DDBJ whole genome shotgun (WGS) entry which is preliminary data.</text>
</comment>
<gene>
    <name evidence="4" type="ORF">FB45DRAFT_336309</name>
</gene>
<dbReference type="PANTHER" id="PTHR13947">
    <property type="entry name" value="GNAT FAMILY N-ACETYLTRANSFERASE"/>
    <property type="match status" value="1"/>
</dbReference>
<keyword evidence="2" id="KW-1133">Transmembrane helix</keyword>
<proteinExistence type="predicted"/>